<name>A0A426XF95_ENSVE</name>
<dbReference type="EMBL" id="AMZH03021495">
    <property type="protein sequence ID" value="RRT38147.1"/>
    <property type="molecule type" value="Genomic_DNA"/>
</dbReference>
<reference evidence="2 3" key="1">
    <citation type="journal article" date="2014" name="Agronomy (Basel)">
        <title>A Draft Genome Sequence for Ensete ventricosum, the Drought-Tolerant Tree Against Hunger.</title>
        <authorList>
            <person name="Harrison J."/>
            <person name="Moore K.A."/>
            <person name="Paszkiewicz K."/>
            <person name="Jones T."/>
            <person name="Grant M."/>
            <person name="Ambacheew D."/>
            <person name="Muzemil S."/>
            <person name="Studholme D.J."/>
        </authorList>
    </citation>
    <scope>NUCLEOTIDE SEQUENCE [LARGE SCALE GENOMIC DNA]</scope>
</reference>
<organism evidence="2 3">
    <name type="scientific">Ensete ventricosum</name>
    <name type="common">Abyssinian banana</name>
    <name type="synonym">Musa ensete</name>
    <dbReference type="NCBI Taxonomy" id="4639"/>
    <lineage>
        <taxon>Eukaryota</taxon>
        <taxon>Viridiplantae</taxon>
        <taxon>Streptophyta</taxon>
        <taxon>Embryophyta</taxon>
        <taxon>Tracheophyta</taxon>
        <taxon>Spermatophyta</taxon>
        <taxon>Magnoliopsida</taxon>
        <taxon>Liliopsida</taxon>
        <taxon>Zingiberales</taxon>
        <taxon>Musaceae</taxon>
        <taxon>Ensete</taxon>
    </lineage>
</organism>
<protein>
    <submittedName>
        <fullName evidence="2">Uncharacterized protein</fullName>
    </submittedName>
</protein>
<dbReference type="AlphaFoldDB" id="A0A426XF95"/>
<gene>
    <name evidence="2" type="ORF">B296_00047048</name>
</gene>
<feature type="region of interest" description="Disordered" evidence="1">
    <location>
        <begin position="1"/>
        <end position="26"/>
    </location>
</feature>
<sequence>MIVVGWPPSEPVDRSKKRERKGGSQCETLTLLGRRHGRGNQLDCSFSLVSLLSSSSPFFPIDGKPGGLGAPQMKVPKLQRSAPPIVDESITMTKRVVDAFGQSQKRRIN</sequence>
<accession>A0A426XF95</accession>
<dbReference type="Proteomes" id="UP000287651">
    <property type="component" value="Unassembled WGS sequence"/>
</dbReference>
<proteinExistence type="predicted"/>
<evidence type="ECO:0000313" key="3">
    <source>
        <dbReference type="Proteomes" id="UP000287651"/>
    </source>
</evidence>
<evidence type="ECO:0000256" key="1">
    <source>
        <dbReference type="SAM" id="MobiDB-lite"/>
    </source>
</evidence>
<evidence type="ECO:0000313" key="2">
    <source>
        <dbReference type="EMBL" id="RRT38147.1"/>
    </source>
</evidence>
<comment type="caution">
    <text evidence="2">The sequence shown here is derived from an EMBL/GenBank/DDBJ whole genome shotgun (WGS) entry which is preliminary data.</text>
</comment>